<feature type="non-terminal residue" evidence="1">
    <location>
        <position position="1"/>
    </location>
</feature>
<evidence type="ECO:0000313" key="2">
    <source>
        <dbReference type="Proteomes" id="UP000265618"/>
    </source>
</evidence>
<gene>
    <name evidence="1" type="ORF">KIPB_015667</name>
</gene>
<protein>
    <submittedName>
        <fullName evidence="1">Uncharacterized protein</fullName>
    </submittedName>
</protein>
<proteinExistence type="predicted"/>
<organism evidence="1 2">
    <name type="scientific">Kipferlia bialata</name>
    <dbReference type="NCBI Taxonomy" id="797122"/>
    <lineage>
        <taxon>Eukaryota</taxon>
        <taxon>Metamonada</taxon>
        <taxon>Carpediemonas-like organisms</taxon>
        <taxon>Kipferlia</taxon>
    </lineage>
</organism>
<dbReference type="AlphaFoldDB" id="A0A9K3DD68"/>
<evidence type="ECO:0000313" key="1">
    <source>
        <dbReference type="EMBL" id="GIQ92095.1"/>
    </source>
</evidence>
<sequence length="54" mass="6003">MGEHCDYLSQQWKQYSDNTDFEASPVSLPELPSLLLPVPGPHSYAKLRGEISVA</sequence>
<dbReference type="EMBL" id="BDIP01008958">
    <property type="protein sequence ID" value="GIQ92095.1"/>
    <property type="molecule type" value="Genomic_DNA"/>
</dbReference>
<name>A0A9K3DD68_9EUKA</name>
<keyword evidence="2" id="KW-1185">Reference proteome</keyword>
<reference evidence="1 2" key="1">
    <citation type="journal article" date="2018" name="PLoS ONE">
        <title>The draft genome of Kipferlia bialata reveals reductive genome evolution in fornicate parasites.</title>
        <authorList>
            <person name="Tanifuji G."/>
            <person name="Takabayashi S."/>
            <person name="Kume K."/>
            <person name="Takagi M."/>
            <person name="Nakayama T."/>
            <person name="Kamikawa R."/>
            <person name="Inagaki Y."/>
            <person name="Hashimoto T."/>
        </authorList>
    </citation>
    <scope>NUCLEOTIDE SEQUENCE [LARGE SCALE GENOMIC DNA]</scope>
    <source>
        <strain evidence="1">NY0173</strain>
    </source>
</reference>
<accession>A0A9K3DD68</accession>
<comment type="caution">
    <text evidence="1">The sequence shown here is derived from an EMBL/GenBank/DDBJ whole genome shotgun (WGS) entry which is preliminary data.</text>
</comment>
<dbReference type="Proteomes" id="UP000265618">
    <property type="component" value="Unassembled WGS sequence"/>
</dbReference>